<feature type="compositionally biased region" description="Basic and acidic residues" evidence="2">
    <location>
        <begin position="147"/>
        <end position="164"/>
    </location>
</feature>
<keyword evidence="1" id="KW-0175">Coiled coil</keyword>
<reference evidence="3 4" key="1">
    <citation type="submission" date="2024-11" db="EMBL/GenBank/DDBJ databases">
        <title>Adaptive evolution of stress response genes in parasites aligns with host niche diversity.</title>
        <authorList>
            <person name="Hahn C."/>
            <person name="Resl P."/>
        </authorList>
    </citation>
    <scope>NUCLEOTIDE SEQUENCE [LARGE SCALE GENOMIC DNA]</scope>
    <source>
        <strain evidence="3">EGGRZ-B1_66</strain>
        <tissue evidence="3">Body</tissue>
    </source>
</reference>
<organism evidence="3 4">
    <name type="scientific">Cichlidogyrus casuarinus</name>
    <dbReference type="NCBI Taxonomy" id="1844966"/>
    <lineage>
        <taxon>Eukaryota</taxon>
        <taxon>Metazoa</taxon>
        <taxon>Spiralia</taxon>
        <taxon>Lophotrochozoa</taxon>
        <taxon>Platyhelminthes</taxon>
        <taxon>Monogenea</taxon>
        <taxon>Monopisthocotylea</taxon>
        <taxon>Dactylogyridea</taxon>
        <taxon>Ancyrocephalidae</taxon>
        <taxon>Cichlidogyrus</taxon>
    </lineage>
</organism>
<dbReference type="EMBL" id="JBJKFK010003746">
    <property type="protein sequence ID" value="KAL3309598.1"/>
    <property type="molecule type" value="Genomic_DNA"/>
</dbReference>
<protein>
    <submittedName>
        <fullName evidence="3">Uncharacterized protein</fullName>
    </submittedName>
</protein>
<sequence>MKKQNEAEHKDETAKGNHPNESKNHDGKNGHKPHLLHHKHKEKGEKDAEPKNDKHKQGLGKHSETEEQNVEQQPEAVKETAEEQSEPSKKNHSENEEKTGETETGDNGEPEVVSEQDSKPPGETQDPSPENEPEVVEQGPEVTTLEEATKEEEPVEEPEVKEQDKEDDDANKEPKKRDEAQDEEPPEKSPKPKSKTQYAHINVEEIVKICDEGIKSLGEIHYGKAYFEKLMEKLKELLNHTFQTCLCVCKDENVGTISDENMKNKLFKITKRYAEDTARLKKLLALCNKKSRYDNKAMVYKTVQTGIKNMTDDKKLLVGMYERYVKASLGKMKPKFHNCETEAFAKSLEECVDYEKSEDQKHHTKTIKKTPLEELNGMHLGDEPWKVPLINLRDQLKGIIQGCDNFEKDPAIKEVRRTQEKHMEKEVKDILGKVGLLTNQMAMCYEAKCWNNQFLNHEHMNEEYAKMHQELEKLIKEIKKSVSSEKAEEWFQNCSKNLGDKITGFKSRDNFQKLEEFAVAESEKWLKELVIRIMHGCARAIKSKEVEACSVRDTIREKLYKTLRLADKLAKEIMNDPAKETAEQIKEIEESVKEADKLYFCRITRSSLHEKYLQVEGLLHEAKYPRPAENLIDRVPTIKLEALDTVQEQSKTRIRPHQTC</sequence>
<evidence type="ECO:0000313" key="3">
    <source>
        <dbReference type="EMBL" id="KAL3309598.1"/>
    </source>
</evidence>
<dbReference type="AlphaFoldDB" id="A0ABD2PRB1"/>
<proteinExistence type="predicted"/>
<accession>A0ABD2PRB1</accession>
<keyword evidence="4" id="KW-1185">Reference proteome</keyword>
<name>A0ABD2PRB1_9PLAT</name>
<feature type="compositionally biased region" description="Basic residues" evidence="2">
    <location>
        <begin position="30"/>
        <end position="41"/>
    </location>
</feature>
<evidence type="ECO:0000256" key="2">
    <source>
        <dbReference type="SAM" id="MobiDB-lite"/>
    </source>
</evidence>
<comment type="caution">
    <text evidence="3">The sequence shown here is derived from an EMBL/GenBank/DDBJ whole genome shotgun (WGS) entry which is preliminary data.</text>
</comment>
<feature type="coiled-coil region" evidence="1">
    <location>
        <begin position="457"/>
        <end position="488"/>
    </location>
</feature>
<evidence type="ECO:0000313" key="4">
    <source>
        <dbReference type="Proteomes" id="UP001626550"/>
    </source>
</evidence>
<feature type="compositionally biased region" description="Basic and acidic residues" evidence="2">
    <location>
        <begin position="1"/>
        <end position="29"/>
    </location>
</feature>
<feature type="compositionally biased region" description="Acidic residues" evidence="2">
    <location>
        <begin position="103"/>
        <end position="114"/>
    </location>
</feature>
<dbReference type="Proteomes" id="UP001626550">
    <property type="component" value="Unassembled WGS sequence"/>
</dbReference>
<feature type="compositionally biased region" description="Basic and acidic residues" evidence="2">
    <location>
        <begin position="42"/>
        <end position="65"/>
    </location>
</feature>
<gene>
    <name evidence="3" type="ORF">Ciccas_011853</name>
</gene>
<evidence type="ECO:0000256" key="1">
    <source>
        <dbReference type="SAM" id="Coils"/>
    </source>
</evidence>
<feature type="compositionally biased region" description="Basic and acidic residues" evidence="2">
    <location>
        <begin position="76"/>
        <end position="101"/>
    </location>
</feature>
<feature type="region of interest" description="Disordered" evidence="2">
    <location>
        <begin position="1"/>
        <end position="197"/>
    </location>
</feature>